<evidence type="ECO:0000256" key="1">
    <source>
        <dbReference type="SAM" id="MobiDB-lite"/>
    </source>
</evidence>
<gene>
    <name evidence="2" type="ordered locus">Halhy_2335</name>
</gene>
<dbReference type="HOGENOM" id="CLU_1793788_0_0_10"/>
<feature type="region of interest" description="Disordered" evidence="1">
    <location>
        <begin position="114"/>
        <end position="144"/>
    </location>
</feature>
<keyword evidence="3" id="KW-1185">Reference proteome</keyword>
<proteinExistence type="predicted"/>
<name>F4KV86_HALH1</name>
<accession>F4KV86</accession>
<dbReference type="Proteomes" id="UP000008461">
    <property type="component" value="Chromosome"/>
</dbReference>
<evidence type="ECO:0000313" key="3">
    <source>
        <dbReference type="Proteomes" id="UP000008461"/>
    </source>
</evidence>
<reference key="2">
    <citation type="submission" date="2011-04" db="EMBL/GenBank/DDBJ databases">
        <title>Complete sequence of chromosome of Haliscomenobacter hydrossis DSM 1100.</title>
        <authorList>
            <consortium name="US DOE Joint Genome Institute (JGI-PGF)"/>
            <person name="Lucas S."/>
            <person name="Han J."/>
            <person name="Lapidus A."/>
            <person name="Bruce D."/>
            <person name="Goodwin L."/>
            <person name="Pitluck S."/>
            <person name="Peters L."/>
            <person name="Kyrpides N."/>
            <person name="Mavromatis K."/>
            <person name="Ivanova N."/>
            <person name="Ovchinnikova G."/>
            <person name="Pagani I."/>
            <person name="Daligault H."/>
            <person name="Detter J.C."/>
            <person name="Han C."/>
            <person name="Land M."/>
            <person name="Hauser L."/>
            <person name="Markowitz V."/>
            <person name="Cheng J.-F."/>
            <person name="Hugenholtz P."/>
            <person name="Woyke T."/>
            <person name="Wu D."/>
            <person name="Verbarg S."/>
            <person name="Frueling A."/>
            <person name="Brambilla E."/>
            <person name="Klenk H.-P."/>
            <person name="Eisen J.A."/>
        </authorList>
    </citation>
    <scope>NUCLEOTIDE SEQUENCE</scope>
    <source>
        <strain>DSM 1100</strain>
    </source>
</reference>
<organism evidence="2 3">
    <name type="scientific">Haliscomenobacter hydrossis (strain ATCC 27775 / DSM 1100 / LMG 10767 / O)</name>
    <dbReference type="NCBI Taxonomy" id="760192"/>
    <lineage>
        <taxon>Bacteria</taxon>
        <taxon>Pseudomonadati</taxon>
        <taxon>Bacteroidota</taxon>
        <taxon>Saprospiria</taxon>
        <taxon>Saprospirales</taxon>
        <taxon>Haliscomenobacteraceae</taxon>
        <taxon>Haliscomenobacter</taxon>
    </lineage>
</organism>
<dbReference type="EMBL" id="CP002691">
    <property type="protein sequence ID" value="AEE50212.1"/>
    <property type="molecule type" value="Genomic_DNA"/>
</dbReference>
<feature type="compositionally biased region" description="Polar residues" evidence="1">
    <location>
        <begin position="132"/>
        <end position="144"/>
    </location>
</feature>
<reference evidence="2 3" key="1">
    <citation type="journal article" date="2011" name="Stand. Genomic Sci.">
        <title>Complete genome sequence of Haliscomenobacter hydrossis type strain (O).</title>
        <authorList>
            <consortium name="US DOE Joint Genome Institute (JGI-PGF)"/>
            <person name="Daligault H."/>
            <person name="Lapidus A."/>
            <person name="Zeytun A."/>
            <person name="Nolan M."/>
            <person name="Lucas S."/>
            <person name="Del Rio T.G."/>
            <person name="Tice H."/>
            <person name="Cheng J.F."/>
            <person name="Tapia R."/>
            <person name="Han C."/>
            <person name="Goodwin L."/>
            <person name="Pitluck S."/>
            <person name="Liolios K."/>
            <person name="Pagani I."/>
            <person name="Ivanova N."/>
            <person name="Huntemann M."/>
            <person name="Mavromatis K."/>
            <person name="Mikhailova N."/>
            <person name="Pati A."/>
            <person name="Chen A."/>
            <person name="Palaniappan K."/>
            <person name="Land M."/>
            <person name="Hauser L."/>
            <person name="Brambilla E.M."/>
            <person name="Rohde M."/>
            <person name="Verbarg S."/>
            <person name="Goker M."/>
            <person name="Bristow J."/>
            <person name="Eisen J.A."/>
            <person name="Markowitz V."/>
            <person name="Hugenholtz P."/>
            <person name="Kyrpides N.C."/>
            <person name="Klenk H.P."/>
            <person name="Woyke T."/>
        </authorList>
    </citation>
    <scope>NUCLEOTIDE SEQUENCE [LARGE SCALE GENOMIC DNA]</scope>
    <source>
        <strain evidence="3">ATCC 27775 / DSM 1100 / LMG 10767 / O</strain>
    </source>
</reference>
<sequence length="144" mass="16351">MIHFVAAGFNPPSMTYPRQWSAVGTTNQGQNEPYLRHSIENPKPFIGGLKPAAIKWIIATRLVLCYMKACTMLLDMVFSVFPRTDRLCGRPGFWKIRECLQTLARLNTPYPSCPESNFGPSPKTPGWDKRSCLSQTRQGQMQRD</sequence>
<dbReference type="AlphaFoldDB" id="F4KV86"/>
<protein>
    <submittedName>
        <fullName evidence="2">Uncharacterized protein</fullName>
    </submittedName>
</protein>
<evidence type="ECO:0000313" key="2">
    <source>
        <dbReference type="EMBL" id="AEE50212.1"/>
    </source>
</evidence>
<dbReference type="KEGG" id="hhy:Halhy_2335"/>